<dbReference type="Pfam" id="PF13462">
    <property type="entry name" value="Thioredoxin_4"/>
    <property type="match status" value="1"/>
</dbReference>
<dbReference type="Gene3D" id="3.40.30.10">
    <property type="entry name" value="Glutaredoxin"/>
    <property type="match status" value="1"/>
</dbReference>
<sequence length="254" mass="28003">MPRLWQTHGMVHLLLPRHLWQALAAVAALMLMLAACRTDAPDEPVPLVADEELAQPAEIAPGELPVGHTREGFLYLGSPEAPLVLYEIFNANCPGCGNHHRSRLPSLVREHVQSGVIQMVMVDLAISPEWGEQAHFTAWCLGRQVGAQSQWQFWTDLFEGQSSWIAEGEAFSLRLADEAGAEASVLRTCIESQAPAAVAELQAIAEDRLLPERWSTPVFRIEDRTGRFLASQVGSPSLEAWNRLVEQALAVASW</sequence>
<accession>A0A6B1DRB9</accession>
<feature type="domain" description="Thioredoxin-like fold" evidence="1">
    <location>
        <begin position="74"/>
        <end position="225"/>
    </location>
</feature>
<dbReference type="AlphaFoldDB" id="A0A6B1DRB9"/>
<protein>
    <submittedName>
        <fullName evidence="2">Thioredoxin domain-containing protein</fullName>
    </submittedName>
</protein>
<gene>
    <name evidence="2" type="ORF">F4Y08_05995</name>
</gene>
<evidence type="ECO:0000313" key="2">
    <source>
        <dbReference type="EMBL" id="MYD89878.1"/>
    </source>
</evidence>
<evidence type="ECO:0000259" key="1">
    <source>
        <dbReference type="Pfam" id="PF13462"/>
    </source>
</evidence>
<dbReference type="InterPro" id="IPR036249">
    <property type="entry name" value="Thioredoxin-like_sf"/>
</dbReference>
<proteinExistence type="predicted"/>
<dbReference type="EMBL" id="VXPY01000037">
    <property type="protein sequence ID" value="MYD89878.1"/>
    <property type="molecule type" value="Genomic_DNA"/>
</dbReference>
<name>A0A6B1DRB9_9CHLR</name>
<dbReference type="SUPFAM" id="SSF52833">
    <property type="entry name" value="Thioredoxin-like"/>
    <property type="match status" value="1"/>
</dbReference>
<reference evidence="2" key="1">
    <citation type="submission" date="2019-09" db="EMBL/GenBank/DDBJ databases">
        <title>Characterisation of the sponge microbiome using genome-centric metagenomics.</title>
        <authorList>
            <person name="Engelberts J.P."/>
            <person name="Robbins S.J."/>
            <person name="De Goeij J.M."/>
            <person name="Aranda M."/>
            <person name="Bell S.C."/>
            <person name="Webster N.S."/>
        </authorList>
    </citation>
    <scope>NUCLEOTIDE SEQUENCE</scope>
    <source>
        <strain evidence="2">SB0662_bin_9</strain>
    </source>
</reference>
<comment type="caution">
    <text evidence="2">The sequence shown here is derived from an EMBL/GenBank/DDBJ whole genome shotgun (WGS) entry which is preliminary data.</text>
</comment>
<dbReference type="InterPro" id="IPR012336">
    <property type="entry name" value="Thioredoxin-like_fold"/>
</dbReference>
<organism evidence="2">
    <name type="scientific">Caldilineaceae bacterium SB0662_bin_9</name>
    <dbReference type="NCBI Taxonomy" id="2605258"/>
    <lineage>
        <taxon>Bacteria</taxon>
        <taxon>Bacillati</taxon>
        <taxon>Chloroflexota</taxon>
        <taxon>Caldilineae</taxon>
        <taxon>Caldilineales</taxon>
        <taxon>Caldilineaceae</taxon>
    </lineage>
</organism>